<feature type="transmembrane region" description="Helical" evidence="1">
    <location>
        <begin position="37"/>
        <end position="58"/>
    </location>
</feature>
<proteinExistence type="predicted"/>
<keyword evidence="1" id="KW-0472">Membrane</keyword>
<dbReference type="EMBL" id="BART01000295">
    <property type="protein sequence ID" value="GAG69942.1"/>
    <property type="molecule type" value="Genomic_DNA"/>
</dbReference>
<sequence>MKKSILAIYLILVLILISIYALFDYILPFIHVTLPTLIYKLIICLLPVAIGFFISYFIFKLKNPEIESTNFDFRRFVIFGIVPFLSLVIYLTSIHTIISEKVFKNIEALSIFFKYIFEKFDLWGLWLGFALGASFKISKDETEIR</sequence>
<feature type="transmembrane region" description="Helical" evidence="1">
    <location>
        <begin position="78"/>
        <end position="99"/>
    </location>
</feature>
<protein>
    <submittedName>
        <fullName evidence="2">Uncharacterized protein</fullName>
    </submittedName>
</protein>
<accession>X1AK55</accession>
<feature type="transmembrane region" description="Helical" evidence="1">
    <location>
        <begin position="6"/>
        <end position="25"/>
    </location>
</feature>
<comment type="caution">
    <text evidence="2">The sequence shown here is derived from an EMBL/GenBank/DDBJ whole genome shotgun (WGS) entry which is preliminary data.</text>
</comment>
<keyword evidence="1" id="KW-1133">Transmembrane helix</keyword>
<reference evidence="2" key="1">
    <citation type="journal article" date="2014" name="Front. Microbiol.">
        <title>High frequency of phylogenetically diverse reductive dehalogenase-homologous genes in deep subseafloor sedimentary metagenomes.</title>
        <authorList>
            <person name="Kawai M."/>
            <person name="Futagami T."/>
            <person name="Toyoda A."/>
            <person name="Takaki Y."/>
            <person name="Nishi S."/>
            <person name="Hori S."/>
            <person name="Arai W."/>
            <person name="Tsubouchi T."/>
            <person name="Morono Y."/>
            <person name="Uchiyama I."/>
            <person name="Ito T."/>
            <person name="Fujiyama A."/>
            <person name="Inagaki F."/>
            <person name="Takami H."/>
        </authorList>
    </citation>
    <scope>NUCLEOTIDE SEQUENCE</scope>
    <source>
        <strain evidence="2">Expedition CK06-06</strain>
    </source>
</reference>
<dbReference type="AlphaFoldDB" id="X1AK55"/>
<evidence type="ECO:0000256" key="1">
    <source>
        <dbReference type="SAM" id="Phobius"/>
    </source>
</evidence>
<organism evidence="2">
    <name type="scientific">marine sediment metagenome</name>
    <dbReference type="NCBI Taxonomy" id="412755"/>
    <lineage>
        <taxon>unclassified sequences</taxon>
        <taxon>metagenomes</taxon>
        <taxon>ecological metagenomes</taxon>
    </lineage>
</organism>
<feature type="transmembrane region" description="Helical" evidence="1">
    <location>
        <begin position="120"/>
        <end position="138"/>
    </location>
</feature>
<name>X1AK55_9ZZZZ</name>
<gene>
    <name evidence="2" type="ORF">S01H4_01580</name>
</gene>
<keyword evidence="1" id="KW-0812">Transmembrane</keyword>
<evidence type="ECO:0000313" key="2">
    <source>
        <dbReference type="EMBL" id="GAG69942.1"/>
    </source>
</evidence>